<feature type="region of interest" description="Disordered" evidence="1">
    <location>
        <begin position="1"/>
        <end position="53"/>
    </location>
</feature>
<dbReference type="RefSeq" id="WP_256533807.1">
    <property type="nucleotide sequence ID" value="NZ_CP101824.1"/>
</dbReference>
<evidence type="ECO:0000313" key="2">
    <source>
        <dbReference type="EMBL" id="MFC3957579.1"/>
    </source>
</evidence>
<protein>
    <submittedName>
        <fullName evidence="2">Uncharacterized protein</fullName>
    </submittedName>
</protein>
<reference evidence="2 3" key="1">
    <citation type="journal article" date="2019" name="Int. J. Syst. Evol. Microbiol.">
        <title>The Global Catalogue of Microorganisms (GCM) 10K type strain sequencing project: providing services to taxonomists for standard genome sequencing and annotation.</title>
        <authorList>
            <consortium name="The Broad Institute Genomics Platform"/>
            <consortium name="The Broad Institute Genome Sequencing Center for Infectious Disease"/>
            <person name="Wu L."/>
            <person name="Ma J."/>
        </authorList>
    </citation>
    <scope>NUCLEOTIDE SEQUENCE [LARGE SCALE GENOMIC DNA]</scope>
    <source>
        <strain evidence="2 3">IBRC-M 10256</strain>
    </source>
</reference>
<dbReference type="Proteomes" id="UP001595846">
    <property type="component" value="Unassembled WGS sequence"/>
</dbReference>
<evidence type="ECO:0000256" key="1">
    <source>
        <dbReference type="SAM" id="MobiDB-lite"/>
    </source>
</evidence>
<comment type="caution">
    <text evidence="2">The sequence shown here is derived from an EMBL/GenBank/DDBJ whole genome shotgun (WGS) entry which is preliminary data.</text>
</comment>
<feature type="compositionally biased region" description="Basic and acidic residues" evidence="1">
    <location>
        <begin position="1"/>
        <end position="10"/>
    </location>
</feature>
<gene>
    <name evidence="2" type="ORF">ACFOUR_04220</name>
</gene>
<dbReference type="AlphaFoldDB" id="A0ABD5NKI8"/>
<proteinExistence type="predicted"/>
<organism evidence="2 3">
    <name type="scientific">Halovivax cerinus</name>
    <dbReference type="NCBI Taxonomy" id="1487865"/>
    <lineage>
        <taxon>Archaea</taxon>
        <taxon>Methanobacteriati</taxon>
        <taxon>Methanobacteriota</taxon>
        <taxon>Stenosarchaea group</taxon>
        <taxon>Halobacteria</taxon>
        <taxon>Halobacteriales</taxon>
        <taxon>Natrialbaceae</taxon>
        <taxon>Halovivax</taxon>
    </lineage>
</organism>
<dbReference type="EMBL" id="JBHSAQ010000002">
    <property type="protein sequence ID" value="MFC3957579.1"/>
    <property type="molecule type" value="Genomic_DNA"/>
</dbReference>
<evidence type="ECO:0000313" key="3">
    <source>
        <dbReference type="Proteomes" id="UP001595846"/>
    </source>
</evidence>
<dbReference type="GeneID" id="73902947"/>
<keyword evidence="3" id="KW-1185">Reference proteome</keyword>
<accession>A0ABD5NKI8</accession>
<name>A0ABD5NKI8_9EURY</name>
<sequence length="77" mass="8556">MTLAPEERNDAAGYAHHATPDHVEKLDEELPFDEGKFSDDDGEEPIVTRNFGPGADRFFPLSSALTANTDDEHTPHY</sequence>